<evidence type="ECO:0000256" key="1">
    <source>
        <dbReference type="ARBA" id="ARBA00001946"/>
    </source>
</evidence>
<dbReference type="GO" id="GO:0005524">
    <property type="term" value="F:ATP binding"/>
    <property type="evidence" value="ECO:0007669"/>
    <property type="project" value="UniProtKB-KW"/>
</dbReference>
<dbReference type="InterPro" id="IPR043519">
    <property type="entry name" value="NT_sf"/>
</dbReference>
<evidence type="ECO:0000256" key="7">
    <source>
        <dbReference type="ARBA" id="ARBA00022840"/>
    </source>
</evidence>
<dbReference type="PANTHER" id="PTHR33571:SF14">
    <property type="entry name" value="PROTEIN ADENYLYLTRANSFERASE MJ0435-RELATED"/>
    <property type="match status" value="1"/>
</dbReference>
<organism evidence="11 12">
    <name type="scientific">Nitrospira tepida</name>
    <dbReference type="NCBI Taxonomy" id="2973512"/>
    <lineage>
        <taxon>Bacteria</taxon>
        <taxon>Pseudomonadati</taxon>
        <taxon>Nitrospirota</taxon>
        <taxon>Nitrospiria</taxon>
        <taxon>Nitrospirales</taxon>
        <taxon>Nitrospiraceae</taxon>
        <taxon>Nitrospira</taxon>
    </lineage>
</organism>
<gene>
    <name evidence="11" type="ORF">DNFV4_02731</name>
</gene>
<dbReference type="AlphaFoldDB" id="A0AA86N066"/>
<evidence type="ECO:0000256" key="2">
    <source>
        <dbReference type="ARBA" id="ARBA00022649"/>
    </source>
</evidence>
<evidence type="ECO:0000256" key="9">
    <source>
        <dbReference type="ARBA" id="ARBA00038276"/>
    </source>
</evidence>
<keyword evidence="7" id="KW-0067">ATP-binding</keyword>
<proteinExistence type="inferred from homology"/>
<dbReference type="PANTHER" id="PTHR33571">
    <property type="entry name" value="SSL8005 PROTEIN"/>
    <property type="match status" value="1"/>
</dbReference>
<keyword evidence="3" id="KW-0808">Transferase</keyword>
<keyword evidence="2" id="KW-1277">Toxin-antitoxin system</keyword>
<keyword evidence="5" id="KW-0479">Metal-binding</keyword>
<evidence type="ECO:0000313" key="11">
    <source>
        <dbReference type="EMBL" id="CAI4032302.1"/>
    </source>
</evidence>
<reference evidence="11" key="1">
    <citation type="submission" date="2022-10" db="EMBL/GenBank/DDBJ databases">
        <authorList>
            <person name="Koch H."/>
        </authorList>
    </citation>
    <scope>NUCLEOTIDE SEQUENCE</scope>
    <source>
        <strain evidence="11">DNF</strain>
    </source>
</reference>
<dbReference type="CDD" id="cd05403">
    <property type="entry name" value="NT_KNTase_like"/>
    <property type="match status" value="1"/>
</dbReference>
<protein>
    <submittedName>
        <fullName evidence="11">DNA polymerase subunit beta</fullName>
    </submittedName>
</protein>
<accession>A0AA86N066</accession>
<dbReference type="InterPro" id="IPR002934">
    <property type="entry name" value="Polymerase_NTP_transf_dom"/>
</dbReference>
<keyword evidence="12" id="KW-1185">Reference proteome</keyword>
<sequence>MSKERILSLLASRREDILVKFGVRKLGIFGSAARDDMRSGSDVDILVEFQAPATFDQYMDLKAYLETLLGTTVDLVTEDALKPRMGPLVEKDLVRVA</sequence>
<dbReference type="RefSeq" id="WP_289269038.1">
    <property type="nucleotide sequence ID" value="NZ_OX365700.1"/>
</dbReference>
<evidence type="ECO:0000256" key="8">
    <source>
        <dbReference type="ARBA" id="ARBA00022842"/>
    </source>
</evidence>
<keyword evidence="6" id="KW-0547">Nucleotide-binding</keyword>
<evidence type="ECO:0000313" key="12">
    <source>
        <dbReference type="Proteomes" id="UP001179121"/>
    </source>
</evidence>
<evidence type="ECO:0000256" key="4">
    <source>
        <dbReference type="ARBA" id="ARBA00022695"/>
    </source>
</evidence>
<comment type="similarity">
    <text evidence="9">Belongs to the MntA antitoxin family.</text>
</comment>
<evidence type="ECO:0000259" key="10">
    <source>
        <dbReference type="Pfam" id="PF01909"/>
    </source>
</evidence>
<dbReference type="EMBL" id="OX365700">
    <property type="protein sequence ID" value="CAI4032302.1"/>
    <property type="molecule type" value="Genomic_DNA"/>
</dbReference>
<evidence type="ECO:0000256" key="3">
    <source>
        <dbReference type="ARBA" id="ARBA00022679"/>
    </source>
</evidence>
<comment type="cofactor">
    <cofactor evidence="1">
        <name>Mg(2+)</name>
        <dbReference type="ChEBI" id="CHEBI:18420"/>
    </cofactor>
</comment>
<dbReference type="Pfam" id="PF01909">
    <property type="entry name" value="NTP_transf_2"/>
    <property type="match status" value="1"/>
</dbReference>
<dbReference type="SUPFAM" id="SSF81301">
    <property type="entry name" value="Nucleotidyltransferase"/>
    <property type="match status" value="1"/>
</dbReference>
<feature type="domain" description="Polymerase nucleotidyl transferase" evidence="10">
    <location>
        <begin position="19"/>
        <end position="83"/>
    </location>
</feature>
<evidence type="ECO:0000256" key="5">
    <source>
        <dbReference type="ARBA" id="ARBA00022723"/>
    </source>
</evidence>
<evidence type="ECO:0000256" key="6">
    <source>
        <dbReference type="ARBA" id="ARBA00022741"/>
    </source>
</evidence>
<dbReference type="KEGG" id="nti:DNFV4_02731"/>
<dbReference type="Proteomes" id="UP001179121">
    <property type="component" value="Chromosome"/>
</dbReference>
<dbReference type="Gene3D" id="3.30.460.10">
    <property type="entry name" value="Beta Polymerase, domain 2"/>
    <property type="match status" value="1"/>
</dbReference>
<name>A0AA86N066_9BACT</name>
<keyword evidence="4" id="KW-0548">Nucleotidyltransferase</keyword>
<dbReference type="GO" id="GO:0016779">
    <property type="term" value="F:nucleotidyltransferase activity"/>
    <property type="evidence" value="ECO:0007669"/>
    <property type="project" value="UniProtKB-KW"/>
</dbReference>
<dbReference type="GO" id="GO:0046872">
    <property type="term" value="F:metal ion binding"/>
    <property type="evidence" value="ECO:0007669"/>
    <property type="project" value="UniProtKB-KW"/>
</dbReference>
<dbReference type="InterPro" id="IPR052038">
    <property type="entry name" value="Type-VII_TA_antitoxin"/>
</dbReference>
<keyword evidence="8" id="KW-0460">Magnesium</keyword>